<evidence type="ECO:0000313" key="4">
    <source>
        <dbReference type="Proteomes" id="UP000661507"/>
    </source>
</evidence>
<proteinExistence type="predicted"/>
<dbReference type="InterPro" id="IPR027843">
    <property type="entry name" value="DUF4440"/>
</dbReference>
<evidence type="ECO:0000259" key="2">
    <source>
        <dbReference type="Pfam" id="PF14534"/>
    </source>
</evidence>
<feature type="domain" description="DUF4440" evidence="2">
    <location>
        <begin position="27"/>
        <end position="132"/>
    </location>
</feature>
<keyword evidence="4" id="KW-1185">Reference proteome</keyword>
<reference evidence="3" key="1">
    <citation type="journal article" date="2014" name="Int. J. Syst. Evol. Microbiol.">
        <title>Complete genome sequence of Corynebacterium casei LMG S-19264T (=DSM 44701T), isolated from a smear-ripened cheese.</title>
        <authorList>
            <consortium name="US DOE Joint Genome Institute (JGI-PGF)"/>
            <person name="Walter F."/>
            <person name="Albersmeier A."/>
            <person name="Kalinowski J."/>
            <person name="Ruckert C."/>
        </authorList>
    </citation>
    <scope>NUCLEOTIDE SEQUENCE</scope>
    <source>
        <strain evidence="3">CGMCC 1.3617</strain>
    </source>
</reference>
<dbReference type="Pfam" id="PF14534">
    <property type="entry name" value="DUF4440"/>
    <property type="match status" value="1"/>
</dbReference>
<dbReference type="Gene3D" id="3.10.450.50">
    <property type="match status" value="1"/>
</dbReference>
<gene>
    <name evidence="3" type="ORF">GCM10011320_16390</name>
</gene>
<dbReference type="Proteomes" id="UP000661507">
    <property type="component" value="Unassembled WGS sequence"/>
</dbReference>
<evidence type="ECO:0000313" key="3">
    <source>
        <dbReference type="EMBL" id="GGJ10054.1"/>
    </source>
</evidence>
<evidence type="ECO:0000256" key="1">
    <source>
        <dbReference type="SAM" id="SignalP"/>
    </source>
</evidence>
<feature type="signal peptide" evidence="1">
    <location>
        <begin position="1"/>
        <end position="20"/>
    </location>
</feature>
<protein>
    <recommendedName>
        <fullName evidence="2">DUF4440 domain-containing protein</fullName>
    </recommendedName>
</protein>
<comment type="caution">
    <text evidence="3">The sequence shown here is derived from an EMBL/GenBank/DDBJ whole genome shotgun (WGS) entry which is preliminary data.</text>
</comment>
<feature type="chain" id="PRO_5036996197" description="DUF4440 domain-containing protein" evidence="1">
    <location>
        <begin position="21"/>
        <end position="141"/>
    </location>
</feature>
<accession>A0A917NMZ6</accession>
<dbReference type="SUPFAM" id="SSF54427">
    <property type="entry name" value="NTF2-like"/>
    <property type="match status" value="1"/>
</dbReference>
<dbReference type="AlphaFoldDB" id="A0A917NMZ6"/>
<dbReference type="InterPro" id="IPR032710">
    <property type="entry name" value="NTF2-like_dom_sf"/>
</dbReference>
<keyword evidence="1" id="KW-0732">Signal</keyword>
<name>A0A917NMZ6_9PROT</name>
<dbReference type="EMBL" id="BMKW01000003">
    <property type="protein sequence ID" value="GGJ10054.1"/>
    <property type="molecule type" value="Genomic_DNA"/>
</dbReference>
<reference evidence="3" key="2">
    <citation type="submission" date="2020-09" db="EMBL/GenBank/DDBJ databases">
        <authorList>
            <person name="Sun Q."/>
            <person name="Zhou Y."/>
        </authorList>
    </citation>
    <scope>NUCLEOTIDE SEQUENCE</scope>
    <source>
        <strain evidence="3">CGMCC 1.3617</strain>
    </source>
</reference>
<sequence>MLAGAAALTGFALVSGEASAQDQAAVASAVEALTKAMLDVDREKLLALTAEQLSYGHSAGRIENRQQFVDNLLSRASAFRKIELSDQTIGMVGTTAIVRHLFVGETVNPQGQVSPVRIGVLQVWQKPGATWALLARQAYRL</sequence>
<organism evidence="3 4">
    <name type="scientific">Neoroseomonas lacus</name>
    <dbReference type="NCBI Taxonomy" id="287609"/>
    <lineage>
        <taxon>Bacteria</taxon>
        <taxon>Pseudomonadati</taxon>
        <taxon>Pseudomonadota</taxon>
        <taxon>Alphaproteobacteria</taxon>
        <taxon>Acetobacterales</taxon>
        <taxon>Acetobacteraceae</taxon>
        <taxon>Neoroseomonas</taxon>
    </lineage>
</organism>